<dbReference type="CDD" id="cd22160">
    <property type="entry name" value="F-box_AtFBL13-like"/>
    <property type="match status" value="1"/>
</dbReference>
<dbReference type="InterPro" id="IPR055411">
    <property type="entry name" value="LRR_FXL15/At3g58940/PEG3-like"/>
</dbReference>
<dbReference type="InterPro" id="IPR032675">
    <property type="entry name" value="LRR_dom_sf"/>
</dbReference>
<dbReference type="Gene3D" id="3.80.10.10">
    <property type="entry name" value="Ribonuclease Inhibitor"/>
    <property type="match status" value="1"/>
</dbReference>
<dbReference type="InterPro" id="IPR001810">
    <property type="entry name" value="F-box_dom"/>
</dbReference>
<sequence length="372" mass="43065">MVHIDHFSFLPDPIIHMIISHLPFKEAARTSILSTRWRRLWHSTTNIDLDETLFVRNQQSSVSRSMQRLNFLNFIDRWMGNYAEPSVDKYRIKISNPTEALRQVQTCISFALNHREIKALDLDFSDPTWDAFNLDLLPHQPSLDLPVILDSHTMLESLHLSACTTFRIPHRDCRFDSLKSLYLGWMEMRGHSINRFVKLCLSLETLIIKRCWGVEDLNIESQSLRFLAIDKCLGLGKITVKKTPLLKYFQYYGLSVSLEMEDMPTMEQAVFDYTHDENWSDGDADMLREILCKISSVWALSICSYVLQVLPLVPSALWLTPSLASVTHLFLKTKLHIQEYYGISLFLNSCPQLELLSIDLGPQPIFEVIIIN</sequence>
<gene>
    <name evidence="2" type="ORF">CDL12_11513</name>
</gene>
<evidence type="ECO:0000313" key="3">
    <source>
        <dbReference type="Proteomes" id="UP000231279"/>
    </source>
</evidence>
<dbReference type="SUPFAM" id="SSF81383">
    <property type="entry name" value="F-box domain"/>
    <property type="match status" value="1"/>
</dbReference>
<name>A0A2G9HE82_9LAMI</name>
<dbReference type="EMBL" id="NKXS01002008">
    <property type="protein sequence ID" value="PIN15847.1"/>
    <property type="molecule type" value="Genomic_DNA"/>
</dbReference>
<dbReference type="Pfam" id="PF00646">
    <property type="entry name" value="F-box"/>
    <property type="match status" value="1"/>
</dbReference>
<dbReference type="Pfam" id="PF24758">
    <property type="entry name" value="LRR_At5g56370"/>
    <property type="match status" value="1"/>
</dbReference>
<accession>A0A2G9HE82</accession>
<dbReference type="OrthoDB" id="673865at2759"/>
<dbReference type="AlphaFoldDB" id="A0A2G9HE82"/>
<dbReference type="PROSITE" id="PS50181">
    <property type="entry name" value="FBOX"/>
    <property type="match status" value="1"/>
</dbReference>
<evidence type="ECO:0000259" key="1">
    <source>
        <dbReference type="PROSITE" id="PS50181"/>
    </source>
</evidence>
<organism evidence="2 3">
    <name type="scientific">Handroanthus impetiginosus</name>
    <dbReference type="NCBI Taxonomy" id="429701"/>
    <lineage>
        <taxon>Eukaryota</taxon>
        <taxon>Viridiplantae</taxon>
        <taxon>Streptophyta</taxon>
        <taxon>Embryophyta</taxon>
        <taxon>Tracheophyta</taxon>
        <taxon>Spermatophyta</taxon>
        <taxon>Magnoliopsida</taxon>
        <taxon>eudicotyledons</taxon>
        <taxon>Gunneridae</taxon>
        <taxon>Pentapetalae</taxon>
        <taxon>asterids</taxon>
        <taxon>lamiids</taxon>
        <taxon>Lamiales</taxon>
        <taxon>Bignoniaceae</taxon>
        <taxon>Crescentiina</taxon>
        <taxon>Tabebuia alliance</taxon>
        <taxon>Handroanthus</taxon>
    </lineage>
</organism>
<proteinExistence type="predicted"/>
<dbReference type="InterPro" id="IPR053772">
    <property type="entry name" value="At1g61320/At1g61330-like"/>
</dbReference>
<dbReference type="InterPro" id="IPR053781">
    <property type="entry name" value="F-box_AtFBL13-like"/>
</dbReference>
<dbReference type="SMART" id="SM00256">
    <property type="entry name" value="FBOX"/>
    <property type="match status" value="1"/>
</dbReference>
<evidence type="ECO:0000313" key="2">
    <source>
        <dbReference type="EMBL" id="PIN15847.1"/>
    </source>
</evidence>
<comment type="caution">
    <text evidence="2">The sequence shown here is derived from an EMBL/GenBank/DDBJ whole genome shotgun (WGS) entry which is preliminary data.</text>
</comment>
<dbReference type="InterPro" id="IPR036047">
    <property type="entry name" value="F-box-like_dom_sf"/>
</dbReference>
<keyword evidence="3" id="KW-1185">Reference proteome</keyword>
<dbReference type="Gene3D" id="1.20.1280.50">
    <property type="match status" value="1"/>
</dbReference>
<feature type="domain" description="F-box" evidence="1">
    <location>
        <begin position="4"/>
        <end position="57"/>
    </location>
</feature>
<reference evidence="3" key="1">
    <citation type="journal article" date="2018" name="Gigascience">
        <title>Genome assembly of the Pink Ipe (Handroanthus impetiginosus, Bignoniaceae), a highly valued, ecologically keystone Neotropical timber forest tree.</title>
        <authorList>
            <person name="Silva-Junior O.B."/>
            <person name="Grattapaglia D."/>
            <person name="Novaes E."/>
            <person name="Collevatti R.G."/>
        </authorList>
    </citation>
    <scope>NUCLEOTIDE SEQUENCE [LARGE SCALE GENOMIC DNA]</scope>
    <source>
        <strain evidence="3">cv. UFG-1</strain>
    </source>
</reference>
<dbReference type="STRING" id="429701.A0A2G9HE82"/>
<dbReference type="SUPFAM" id="SSF52047">
    <property type="entry name" value="RNI-like"/>
    <property type="match status" value="1"/>
</dbReference>
<dbReference type="PANTHER" id="PTHR34145">
    <property type="entry name" value="OS02G0105600 PROTEIN"/>
    <property type="match status" value="1"/>
</dbReference>
<protein>
    <recommendedName>
        <fullName evidence="1">F-box domain-containing protein</fullName>
    </recommendedName>
</protein>
<dbReference type="Proteomes" id="UP000231279">
    <property type="component" value="Unassembled WGS sequence"/>
</dbReference>